<keyword evidence="1" id="KW-0472">Membrane</keyword>
<keyword evidence="1" id="KW-0812">Transmembrane</keyword>
<dbReference type="EMBL" id="VIGX01000004">
    <property type="protein sequence ID" value="TWS29076.1"/>
    <property type="molecule type" value="Genomic_DNA"/>
</dbReference>
<organism evidence="2 3">
    <name type="scientific">Tsukamurella conjunctivitidis</name>
    <dbReference type="NCBI Taxonomy" id="2592068"/>
    <lineage>
        <taxon>Bacteria</taxon>
        <taxon>Bacillati</taxon>
        <taxon>Actinomycetota</taxon>
        <taxon>Actinomycetes</taxon>
        <taxon>Mycobacteriales</taxon>
        <taxon>Tsukamurellaceae</taxon>
        <taxon>Tsukamurella</taxon>
    </lineage>
</organism>
<evidence type="ECO:0000313" key="2">
    <source>
        <dbReference type="EMBL" id="TWS29076.1"/>
    </source>
</evidence>
<keyword evidence="3" id="KW-1185">Reference proteome</keyword>
<dbReference type="Proteomes" id="UP000319375">
    <property type="component" value="Unassembled WGS sequence"/>
</dbReference>
<reference evidence="2 3" key="1">
    <citation type="submission" date="2019-06" db="EMBL/GenBank/DDBJ databases">
        <title>Tsukamurella conjunctivitidis sp. nov., Tsukamurella assacharolytica sp. nov. and Tsukamurella sputae sp. nov. isolated from patients with conjunctivitis, bacteraemia (lymphoma) and respiratory infection (sputum) in Hong Kong.</title>
        <authorList>
            <person name="Teng J.L.L."/>
            <person name="Lee H.H."/>
            <person name="Fong J.Y.H."/>
            <person name="Fok K.M.N."/>
            <person name="Lau S.K.P."/>
            <person name="Woo P.C.Y."/>
        </authorList>
    </citation>
    <scope>NUCLEOTIDE SEQUENCE [LARGE SCALE GENOMIC DNA]</scope>
    <source>
        <strain evidence="2 3">HKU72</strain>
    </source>
</reference>
<comment type="caution">
    <text evidence="2">The sequence shown here is derived from an EMBL/GenBank/DDBJ whole genome shotgun (WGS) entry which is preliminary data.</text>
</comment>
<name>A0A5C5S0X6_9ACTN</name>
<dbReference type="RefSeq" id="WP_146486806.1">
    <property type="nucleotide sequence ID" value="NZ_VIGX01000004.1"/>
</dbReference>
<dbReference type="AlphaFoldDB" id="A0A5C5S0X6"/>
<proteinExistence type="predicted"/>
<evidence type="ECO:0000256" key="1">
    <source>
        <dbReference type="SAM" id="Phobius"/>
    </source>
</evidence>
<sequence>MTQGVKAMLAAFAAVAVFAIIGGLAYDAYEGTEMSKCVDQNAEYLNKGQYYLVDPCPSYSGVGATLAGFGALVLVVVVVVVIVMKVTNKRPPAAQLPPTPPAQSA</sequence>
<feature type="transmembrane region" description="Helical" evidence="1">
    <location>
        <begin position="59"/>
        <end position="83"/>
    </location>
</feature>
<keyword evidence="1" id="KW-1133">Transmembrane helix</keyword>
<gene>
    <name evidence="2" type="ORF">FK530_09680</name>
</gene>
<feature type="transmembrane region" description="Helical" evidence="1">
    <location>
        <begin position="7"/>
        <end position="26"/>
    </location>
</feature>
<evidence type="ECO:0000313" key="3">
    <source>
        <dbReference type="Proteomes" id="UP000319375"/>
    </source>
</evidence>
<protein>
    <submittedName>
        <fullName evidence="2">Uncharacterized protein</fullName>
    </submittedName>
</protein>
<accession>A0A5C5S0X6</accession>